<reference evidence="12 13" key="1">
    <citation type="journal article" date="2018" name="Elife">
        <title>Firefly genomes illuminate parallel origins of bioluminescence in beetles.</title>
        <authorList>
            <person name="Fallon T.R."/>
            <person name="Lower S.E."/>
            <person name="Chang C.H."/>
            <person name="Bessho-Uehara M."/>
            <person name="Martin G.J."/>
            <person name="Bewick A.J."/>
            <person name="Behringer M."/>
            <person name="Debat H.J."/>
            <person name="Wong I."/>
            <person name="Day J.C."/>
            <person name="Suvorov A."/>
            <person name="Silva C.J."/>
            <person name="Stanger-Hall K.F."/>
            <person name="Hall D.W."/>
            <person name="Schmitz R.J."/>
            <person name="Nelson D.R."/>
            <person name="Lewis S.M."/>
            <person name="Shigenobu S."/>
            <person name="Bybee S.M."/>
            <person name="Larracuente A.M."/>
            <person name="Oba Y."/>
            <person name="Weng J.K."/>
        </authorList>
    </citation>
    <scope>NUCLEOTIDE SEQUENCE [LARGE SCALE GENOMIC DNA]</scope>
    <source>
        <strain evidence="12">1611_PpyrPB1</strain>
        <tissue evidence="12">Whole body</tissue>
    </source>
</reference>
<protein>
    <recommendedName>
        <fullName evidence="8">Peroxisomal ATPase PEX6</fullName>
    </recommendedName>
    <alternativeName>
        <fullName evidence="9">Peroxin-6</fullName>
    </alternativeName>
</protein>
<evidence type="ECO:0000313" key="13">
    <source>
        <dbReference type="Proteomes" id="UP000327044"/>
    </source>
</evidence>
<evidence type="ECO:0000256" key="3">
    <source>
        <dbReference type="ARBA" id="ARBA00022593"/>
    </source>
</evidence>
<sequence length="891" mass="99549">MPDELRLRFRPKGYYPVMHTHRKGEFHVSLSSGIVMRRPHGDNCKFLSYCGKWKCYEMIAMKSPPLRKQQLLVQRSQTPKRYAIRTEASKVIYFLCVSDITSICIYMDAPSDLKKGASVLCYVCRLRFPTYPPHYFPLYMLFRYNCIRRRRKAFELVALPYEAIERLIIRDGATFNDDINNTLVLSKTYLQSLAIGEDVVVINTKPAHLVGASGIPEDRAYISDTLHHNRRVNSTTLAYTTLSRLPKADEVDLSAISTCHDLGSALVDSLVTNYFRSLKIACVGDVISVELERYAPEFRYTNGKLHGLRFVHFRCNRLLVGEVGREFGVVVLGETSIKQSANVQSFLPAVISRTVTFDPADCERWSIDCCPYGLRVYSDRVVKAVRPFLKSNAIKLRPAFLVLGAKGSGKSTITSAVASSLGLHLFATTSGEINAAVYAQTESKLRHLFFKAKLCSPCLVHIKNFENFGKNNEGLYDDRILSFFAAQLEELFIHNNFPVILVCTSDSKEIPATLTRHFLEIFEIATPNTAQRAEILRWIVDARSIENNASLDEVAEKTHGFVLGDLRALVFYAKTRSVSKLEQGDFDSALDRMQAMYSQSLGAPKIPKVQWSDVGGLGDVKHEIIRTVNLPLQHPELLRATGLRRSGILLYGPPGTGKTLIAKAVATECNLCFLSVKGPELLNMYVGQSEQNVRQVFERARDAAPCIIFFDELDSLAPNRGISGDSGGVMDRVVSQLLAEMDGLNQSATVFIIGATNRPDLIDPALLRPGRFDKLLYVGPCTDPVSKIGVLKALTRKFKLAEDVDLEKIVRMCPANVTGADFYGLCSLAWSSCVRRLIETNTEDALLGLSSDDVMVELSDFQAALVGLQPSIKNEDLVYFERLRKEYTGEI</sequence>
<dbReference type="Gene3D" id="3.40.50.300">
    <property type="entry name" value="P-loop containing nucleotide triphosphate hydrolases"/>
    <property type="match status" value="2"/>
</dbReference>
<dbReference type="PANTHER" id="PTHR23077">
    <property type="entry name" value="AAA-FAMILY ATPASE"/>
    <property type="match status" value="1"/>
</dbReference>
<dbReference type="PANTHER" id="PTHR23077:SF9">
    <property type="entry name" value="PEROXISOMAL ATPASE PEX6"/>
    <property type="match status" value="1"/>
</dbReference>
<comment type="caution">
    <text evidence="12">The sequence shown here is derived from an EMBL/GenBank/DDBJ whole genome shotgun (WGS) entry which is preliminary data.</text>
</comment>
<gene>
    <name evidence="12" type="ORF">PPYR_14154</name>
</gene>
<dbReference type="GO" id="GO:0016558">
    <property type="term" value="P:protein import into peroxisome matrix"/>
    <property type="evidence" value="ECO:0007669"/>
    <property type="project" value="TreeGrafter"/>
</dbReference>
<evidence type="ECO:0000256" key="7">
    <source>
        <dbReference type="ARBA" id="ARBA00023136"/>
    </source>
</evidence>
<dbReference type="InterPro" id="IPR027417">
    <property type="entry name" value="P-loop_NTPase"/>
</dbReference>
<dbReference type="InterPro" id="IPR003960">
    <property type="entry name" value="ATPase_AAA_CS"/>
</dbReference>
<dbReference type="AlphaFoldDB" id="A0A5N4A4E3"/>
<proteinExistence type="inferred from homology"/>
<evidence type="ECO:0000259" key="11">
    <source>
        <dbReference type="SMART" id="SM00382"/>
    </source>
</evidence>
<dbReference type="InterPro" id="IPR047533">
    <property type="entry name" value="RecA-like_PEX6_r2"/>
</dbReference>
<evidence type="ECO:0000256" key="4">
    <source>
        <dbReference type="ARBA" id="ARBA00022741"/>
    </source>
</evidence>
<evidence type="ECO:0000256" key="10">
    <source>
        <dbReference type="ARBA" id="ARBA00048778"/>
    </source>
</evidence>
<dbReference type="FunFam" id="3.40.50.300:FF:000109">
    <property type="entry name" value="Peroxisomal biogenesis factor 6"/>
    <property type="match status" value="1"/>
</dbReference>
<keyword evidence="4" id="KW-0547">Nucleotide-binding</keyword>
<evidence type="ECO:0000256" key="1">
    <source>
        <dbReference type="ARBA" id="ARBA00004370"/>
    </source>
</evidence>
<comment type="similarity">
    <text evidence="2">Belongs to the AAA ATPase family.</text>
</comment>
<evidence type="ECO:0000256" key="5">
    <source>
        <dbReference type="ARBA" id="ARBA00022801"/>
    </source>
</evidence>
<dbReference type="InParanoid" id="A0A5N4A4E3"/>
<keyword evidence="7" id="KW-0472">Membrane</keyword>
<dbReference type="GO" id="GO:0005829">
    <property type="term" value="C:cytosol"/>
    <property type="evidence" value="ECO:0007669"/>
    <property type="project" value="TreeGrafter"/>
</dbReference>
<feature type="domain" description="AAA+ ATPase" evidence="11">
    <location>
        <begin position="644"/>
        <end position="782"/>
    </location>
</feature>
<evidence type="ECO:0000256" key="9">
    <source>
        <dbReference type="ARBA" id="ARBA00034920"/>
    </source>
</evidence>
<dbReference type="InterPro" id="IPR003959">
    <property type="entry name" value="ATPase_AAA_core"/>
</dbReference>
<dbReference type="PROSITE" id="PS00674">
    <property type="entry name" value="AAA"/>
    <property type="match status" value="1"/>
</dbReference>
<dbReference type="CDD" id="cd19527">
    <property type="entry name" value="RecA-like_PEX6_r2"/>
    <property type="match status" value="1"/>
</dbReference>
<feature type="domain" description="AAA+ ATPase" evidence="11">
    <location>
        <begin position="396"/>
        <end position="528"/>
    </location>
</feature>
<name>A0A5N4A4E3_PHOPY</name>
<keyword evidence="13" id="KW-1185">Reference proteome</keyword>
<dbReference type="GO" id="GO:0016887">
    <property type="term" value="F:ATP hydrolysis activity"/>
    <property type="evidence" value="ECO:0007669"/>
    <property type="project" value="InterPro"/>
</dbReference>
<comment type="catalytic activity">
    <reaction evidence="10">
        <text>ATP + H2O = ADP + phosphate + H(+)</text>
        <dbReference type="Rhea" id="RHEA:13065"/>
        <dbReference type="ChEBI" id="CHEBI:15377"/>
        <dbReference type="ChEBI" id="CHEBI:15378"/>
        <dbReference type="ChEBI" id="CHEBI:30616"/>
        <dbReference type="ChEBI" id="CHEBI:43474"/>
        <dbReference type="ChEBI" id="CHEBI:456216"/>
    </reaction>
    <physiologicalReaction direction="left-to-right" evidence="10">
        <dbReference type="Rhea" id="RHEA:13066"/>
    </physiologicalReaction>
</comment>
<accession>A0A5N4A4E3</accession>
<dbReference type="Proteomes" id="UP000327044">
    <property type="component" value="Unassembled WGS sequence"/>
</dbReference>
<dbReference type="Gene3D" id="1.10.8.60">
    <property type="match status" value="2"/>
</dbReference>
<keyword evidence="3" id="KW-0962">Peroxisome biogenesis</keyword>
<dbReference type="SUPFAM" id="SSF52540">
    <property type="entry name" value="P-loop containing nucleoside triphosphate hydrolases"/>
    <property type="match status" value="2"/>
</dbReference>
<comment type="subcellular location">
    <subcellularLocation>
        <location evidence="1">Membrane</location>
    </subcellularLocation>
</comment>
<organism evidence="12 13">
    <name type="scientific">Photinus pyralis</name>
    <name type="common">Common eastern firefly</name>
    <name type="synonym">Lampyris pyralis</name>
    <dbReference type="NCBI Taxonomy" id="7054"/>
    <lineage>
        <taxon>Eukaryota</taxon>
        <taxon>Metazoa</taxon>
        <taxon>Ecdysozoa</taxon>
        <taxon>Arthropoda</taxon>
        <taxon>Hexapoda</taxon>
        <taxon>Insecta</taxon>
        <taxon>Pterygota</taxon>
        <taxon>Neoptera</taxon>
        <taxon>Endopterygota</taxon>
        <taxon>Coleoptera</taxon>
        <taxon>Polyphaga</taxon>
        <taxon>Elateriformia</taxon>
        <taxon>Elateroidea</taxon>
        <taxon>Lampyridae</taxon>
        <taxon>Lampyrinae</taxon>
        <taxon>Photinus</taxon>
    </lineage>
</organism>
<dbReference type="GO" id="GO:0005778">
    <property type="term" value="C:peroxisomal membrane"/>
    <property type="evidence" value="ECO:0007669"/>
    <property type="project" value="TreeGrafter"/>
</dbReference>
<dbReference type="InterPro" id="IPR003593">
    <property type="entry name" value="AAA+_ATPase"/>
</dbReference>
<evidence type="ECO:0000256" key="2">
    <source>
        <dbReference type="ARBA" id="ARBA00006914"/>
    </source>
</evidence>
<dbReference type="InterPro" id="IPR050168">
    <property type="entry name" value="AAA_ATPase_domain"/>
</dbReference>
<keyword evidence="5" id="KW-0378">Hydrolase</keyword>
<dbReference type="EMBL" id="VVIM01000010">
    <property type="protein sequence ID" value="KAB0792195.1"/>
    <property type="molecule type" value="Genomic_DNA"/>
</dbReference>
<evidence type="ECO:0000256" key="8">
    <source>
        <dbReference type="ARBA" id="ARBA00034811"/>
    </source>
</evidence>
<keyword evidence="6" id="KW-0067">ATP-binding</keyword>
<dbReference type="GO" id="GO:0005524">
    <property type="term" value="F:ATP binding"/>
    <property type="evidence" value="ECO:0007669"/>
    <property type="project" value="UniProtKB-KW"/>
</dbReference>
<evidence type="ECO:0000313" key="12">
    <source>
        <dbReference type="EMBL" id="KAB0792195.1"/>
    </source>
</evidence>
<dbReference type="FunCoup" id="A0A5N4A4E3">
    <property type="interactions" value="798"/>
</dbReference>
<dbReference type="SMART" id="SM00382">
    <property type="entry name" value="AAA"/>
    <property type="match status" value="2"/>
</dbReference>
<evidence type="ECO:0000256" key="6">
    <source>
        <dbReference type="ARBA" id="ARBA00022840"/>
    </source>
</evidence>
<dbReference type="Pfam" id="PF00004">
    <property type="entry name" value="AAA"/>
    <property type="match status" value="2"/>
</dbReference>